<organism evidence="1">
    <name type="scientific">marine sediment metagenome</name>
    <dbReference type="NCBI Taxonomy" id="412755"/>
    <lineage>
        <taxon>unclassified sequences</taxon>
        <taxon>metagenomes</taxon>
        <taxon>ecological metagenomes</taxon>
    </lineage>
</organism>
<accession>A0A0F9XHQ8</accession>
<protein>
    <submittedName>
        <fullName evidence="1">Uncharacterized protein</fullName>
    </submittedName>
</protein>
<comment type="caution">
    <text evidence="1">The sequence shown here is derived from an EMBL/GenBank/DDBJ whole genome shotgun (WGS) entry which is preliminary data.</text>
</comment>
<reference evidence="1" key="1">
    <citation type="journal article" date="2015" name="Nature">
        <title>Complex archaea that bridge the gap between prokaryotes and eukaryotes.</title>
        <authorList>
            <person name="Spang A."/>
            <person name="Saw J.H."/>
            <person name="Jorgensen S.L."/>
            <person name="Zaremba-Niedzwiedzka K."/>
            <person name="Martijn J."/>
            <person name="Lind A.E."/>
            <person name="van Eijk R."/>
            <person name="Schleper C."/>
            <person name="Guy L."/>
            <person name="Ettema T.J."/>
        </authorList>
    </citation>
    <scope>NUCLEOTIDE SEQUENCE</scope>
</reference>
<sequence length="67" mass="7483">MSIETAILQLNILKVSFSEWKLKEQLRLNEEVVFLSTIETSPSSLIDETTASTSAVVTTDINKLLEL</sequence>
<dbReference type="AlphaFoldDB" id="A0A0F9XHQ8"/>
<dbReference type="EMBL" id="LAZR01000051">
    <property type="protein sequence ID" value="KKN98646.1"/>
    <property type="molecule type" value="Genomic_DNA"/>
</dbReference>
<proteinExistence type="predicted"/>
<evidence type="ECO:0000313" key="1">
    <source>
        <dbReference type="EMBL" id="KKN98646.1"/>
    </source>
</evidence>
<gene>
    <name evidence="1" type="ORF">LCGC14_0147580</name>
</gene>
<name>A0A0F9XHQ8_9ZZZZ</name>